<dbReference type="PATRIC" id="fig|1246995.3.peg.6175"/>
<dbReference type="RefSeq" id="WP_023560697.1">
    <property type="nucleotide sequence ID" value="NC_022657.1"/>
</dbReference>
<organism evidence="3 4">
    <name type="scientific">Actinoplanes friuliensis DSM 7358</name>
    <dbReference type="NCBI Taxonomy" id="1246995"/>
    <lineage>
        <taxon>Bacteria</taxon>
        <taxon>Bacillati</taxon>
        <taxon>Actinomycetota</taxon>
        <taxon>Actinomycetes</taxon>
        <taxon>Micromonosporales</taxon>
        <taxon>Micromonosporaceae</taxon>
        <taxon>Actinoplanes</taxon>
    </lineage>
</organism>
<evidence type="ECO:0000313" key="4">
    <source>
        <dbReference type="Proteomes" id="UP000017746"/>
    </source>
</evidence>
<dbReference type="KEGG" id="afs:AFR_30500"/>
<dbReference type="InterPro" id="IPR011042">
    <property type="entry name" value="6-blade_b-propeller_TolB-like"/>
</dbReference>
<dbReference type="EMBL" id="CP006272">
    <property type="protein sequence ID" value="AGZ44360.1"/>
    <property type="molecule type" value="Genomic_DNA"/>
</dbReference>
<dbReference type="Proteomes" id="UP000017746">
    <property type="component" value="Chromosome"/>
</dbReference>
<protein>
    <submittedName>
        <fullName evidence="3">Putative oxidoreductase</fullName>
    </submittedName>
</protein>
<dbReference type="PANTHER" id="PTHR19328">
    <property type="entry name" value="HEDGEHOG-INTERACTING PROTEIN"/>
    <property type="match status" value="1"/>
</dbReference>
<dbReference type="Gene3D" id="2.120.10.30">
    <property type="entry name" value="TolB, C-terminal domain"/>
    <property type="match status" value="1"/>
</dbReference>
<dbReference type="eggNOG" id="COG2133">
    <property type="taxonomic scope" value="Bacteria"/>
</dbReference>
<dbReference type="SUPFAM" id="SSF50952">
    <property type="entry name" value="Soluble quinoprotein glucose dehydrogenase"/>
    <property type="match status" value="1"/>
</dbReference>
<dbReference type="Pfam" id="PF07995">
    <property type="entry name" value="GSDH"/>
    <property type="match status" value="1"/>
</dbReference>
<dbReference type="STRING" id="1246995.AFR_30500"/>
<dbReference type="HOGENOM" id="CLU_012253_0_0_11"/>
<accession>U5W8P4</accession>
<dbReference type="AlphaFoldDB" id="U5W8P4"/>
<dbReference type="OrthoDB" id="9770043at2"/>
<dbReference type="InterPro" id="IPR011041">
    <property type="entry name" value="Quinoprot_gluc/sorb_DH_b-prop"/>
</dbReference>
<sequence>MAEILSGRRWFRTAAAVLTVGVLAACDSGSEASPGVIATSTASSAPKGAPDLGAGEELAHGIDVPWGMTFLPDGDALIAERDSARVLRLKPGSGEAREVYKVPGVVASGEGGLLGLAVSPKFAEDNLVYAYFTAENDNRIARFELDGDGAPEVIFDGIAKATYHNGGRIAFGPDGMLYAGTGDAGEKPRSQDPASPNGKILRLTPDGKPASGDSPVYSLGHRNVQGLAWDSSGRMFATEFGQNELDEVNLIQQGRNYGWPEVEGEGDTDGGRYTNPLVTWATKDASPSGMAISGTTAYVAALRGQRLWTIPLDGEKAGEPKAEFKEKYGRLRTVQIAPDGALWLTTSNTDRGKKLHEGDDRVLRFPAS</sequence>
<dbReference type="PANTHER" id="PTHR19328:SF13">
    <property type="entry name" value="HIPL1 PROTEIN"/>
    <property type="match status" value="1"/>
</dbReference>
<keyword evidence="4" id="KW-1185">Reference proteome</keyword>
<evidence type="ECO:0000259" key="2">
    <source>
        <dbReference type="Pfam" id="PF07995"/>
    </source>
</evidence>
<feature type="domain" description="Glucose/Sorbosone dehydrogenase" evidence="2">
    <location>
        <begin position="63"/>
        <end position="350"/>
    </location>
</feature>
<gene>
    <name evidence="3" type="ORF">AFR_30500</name>
</gene>
<proteinExistence type="predicted"/>
<feature type="region of interest" description="Disordered" evidence="1">
    <location>
        <begin position="35"/>
        <end position="54"/>
    </location>
</feature>
<feature type="region of interest" description="Disordered" evidence="1">
    <location>
        <begin position="181"/>
        <end position="214"/>
    </location>
</feature>
<name>U5W8P4_9ACTN</name>
<evidence type="ECO:0000256" key="1">
    <source>
        <dbReference type="SAM" id="MobiDB-lite"/>
    </source>
</evidence>
<reference evidence="3 4" key="1">
    <citation type="journal article" date="2014" name="J. Biotechnol.">
        <title>Complete genome sequence of the actinobacterium Actinoplanes friuliensis HAG 010964, producer of the lipopeptide antibiotic friulimycin.</title>
        <authorList>
            <person name="Ruckert C."/>
            <person name="Szczepanowski R."/>
            <person name="Albersmeier A."/>
            <person name="Goesmann A."/>
            <person name="Fischer N."/>
            <person name="Steinkamper A."/>
            <person name="Puhler A."/>
            <person name="Biener R."/>
            <person name="Schwartz D."/>
            <person name="Kalinowski J."/>
        </authorList>
    </citation>
    <scope>NUCLEOTIDE SEQUENCE [LARGE SCALE GENOMIC DNA]</scope>
    <source>
        <strain evidence="3 4">DSM 7358</strain>
    </source>
</reference>
<dbReference type="InterPro" id="IPR012938">
    <property type="entry name" value="Glc/Sorbosone_DH"/>
</dbReference>
<evidence type="ECO:0000313" key="3">
    <source>
        <dbReference type="EMBL" id="AGZ44360.1"/>
    </source>
</evidence>